<feature type="non-terminal residue" evidence="3">
    <location>
        <position position="1"/>
    </location>
</feature>
<keyword evidence="2" id="KW-0812">Transmembrane</keyword>
<accession>A0A7L1MVZ5</accession>
<organism evidence="3 4">
    <name type="scientific">Rhinopomastus cyanomelas</name>
    <name type="common">Common scimitarbill</name>
    <dbReference type="NCBI Taxonomy" id="113115"/>
    <lineage>
        <taxon>Eukaryota</taxon>
        <taxon>Metazoa</taxon>
        <taxon>Chordata</taxon>
        <taxon>Craniata</taxon>
        <taxon>Vertebrata</taxon>
        <taxon>Euteleostomi</taxon>
        <taxon>Archelosauria</taxon>
        <taxon>Archosauria</taxon>
        <taxon>Dinosauria</taxon>
        <taxon>Saurischia</taxon>
        <taxon>Theropoda</taxon>
        <taxon>Coelurosauria</taxon>
        <taxon>Aves</taxon>
        <taxon>Neognathae</taxon>
        <taxon>Neoaves</taxon>
        <taxon>Telluraves</taxon>
        <taxon>Coraciimorphae</taxon>
        <taxon>Bucerotiformes</taxon>
        <taxon>Rhinopomastidae</taxon>
        <taxon>Rhinopomastus</taxon>
    </lineage>
</organism>
<keyword evidence="4" id="KW-1185">Reference proteome</keyword>
<dbReference type="InterPro" id="IPR018154">
    <property type="entry name" value="TLV/ENV_coat_polyprotein"/>
</dbReference>
<keyword evidence="1" id="KW-1015">Disulfide bond</keyword>
<dbReference type="AlphaFoldDB" id="A0A7L1MVZ5"/>
<reference evidence="3 4" key="1">
    <citation type="submission" date="2019-09" db="EMBL/GenBank/DDBJ databases">
        <title>Bird 10,000 Genomes (B10K) Project - Family phase.</title>
        <authorList>
            <person name="Zhang G."/>
        </authorList>
    </citation>
    <scope>NUCLEOTIDE SEQUENCE [LARGE SCALE GENOMIC DNA]</scope>
    <source>
        <strain evidence="3">B10K-DU-002-35</strain>
        <tissue evidence="3">Muscle</tissue>
    </source>
</reference>
<keyword evidence="2" id="KW-0472">Membrane</keyword>
<gene>
    <name evidence="3" type="primary">Ervv2</name>
    <name evidence="3" type="ORF">RHICYA_R15634</name>
</gene>
<evidence type="ECO:0000313" key="3">
    <source>
        <dbReference type="EMBL" id="NXN91335.1"/>
    </source>
</evidence>
<dbReference type="EMBL" id="VXBP01000406">
    <property type="protein sequence ID" value="NXN91335.1"/>
    <property type="molecule type" value="Genomic_DNA"/>
</dbReference>
<dbReference type="Gene3D" id="1.10.287.210">
    <property type="match status" value="1"/>
</dbReference>
<proteinExistence type="predicted"/>
<dbReference type="PANTHER" id="PTHR10424:SF73">
    <property type="entry name" value="ENDOGENOUS RETROVIRUS GROUP FC1 ENV POLYPROTEIN-RELATED"/>
    <property type="match status" value="1"/>
</dbReference>
<dbReference type="Proteomes" id="UP000565785">
    <property type="component" value="Unassembled WGS sequence"/>
</dbReference>
<feature type="transmembrane region" description="Helical" evidence="2">
    <location>
        <begin position="71"/>
        <end position="93"/>
    </location>
</feature>
<name>A0A7L1MVZ5_RHICY</name>
<dbReference type="PANTHER" id="PTHR10424">
    <property type="entry name" value="VIRAL ENVELOPE PROTEIN"/>
    <property type="match status" value="1"/>
</dbReference>
<keyword evidence="2" id="KW-1133">Transmembrane helix</keyword>
<dbReference type="SUPFAM" id="SSF58069">
    <property type="entry name" value="Virus ectodomain"/>
    <property type="match status" value="1"/>
</dbReference>
<evidence type="ECO:0000313" key="4">
    <source>
        <dbReference type="Proteomes" id="UP000565785"/>
    </source>
</evidence>
<dbReference type="OrthoDB" id="8949317at2759"/>
<evidence type="ECO:0000256" key="2">
    <source>
        <dbReference type="SAM" id="Phobius"/>
    </source>
</evidence>
<comment type="caution">
    <text evidence="3">The sequence shown here is derived from an EMBL/GenBank/DDBJ whole genome shotgun (WGS) entry which is preliminary data.</text>
</comment>
<evidence type="ECO:0000256" key="1">
    <source>
        <dbReference type="ARBA" id="ARBA00023157"/>
    </source>
</evidence>
<protein>
    <submittedName>
        <fullName evidence="3">ERVV2 protein</fullName>
    </submittedName>
</protein>
<feature type="non-terminal residue" evidence="3">
    <location>
        <position position="124"/>
    </location>
</feature>
<sequence length="124" mass="14548">TANVGGVCTLINTCCCTYIDESSKIEADIQKMWEQAKLFHQVAQVKTKWGFQELWGKLTSWLPNFGWIKQIFVLILTPIVVGIFICILFRPYLWCTNCNKDRHTEWKRNQLRQKVGTGTYFRKI</sequence>